<evidence type="ECO:0000313" key="3">
    <source>
        <dbReference type="EMBL" id="OZJ02840.1"/>
    </source>
</evidence>
<dbReference type="Gene3D" id="3.40.50.620">
    <property type="entry name" value="HUPs"/>
    <property type="match status" value="1"/>
</dbReference>
<keyword evidence="4" id="KW-1185">Reference proteome</keyword>
<dbReference type="PANTHER" id="PTHR46100:SF4">
    <property type="entry name" value="USPA DOMAIN-CONTAINING PROTEIN"/>
    <property type="match status" value="1"/>
</dbReference>
<reference evidence="3 4" key="1">
    <citation type="journal article" date="2017" name="Mycologia">
        <title>Bifiguratus adelaidae, gen. et sp. nov., a new member of Mucoromycotina in endophytic and soil-dwelling habitats.</title>
        <authorList>
            <person name="Torres-Cruz T.J."/>
            <person name="Billingsley Tobias T.L."/>
            <person name="Almatruk M."/>
            <person name="Hesse C."/>
            <person name="Kuske C.R."/>
            <person name="Desiro A."/>
            <person name="Benucci G.M."/>
            <person name="Bonito G."/>
            <person name="Stajich J.E."/>
            <person name="Dunlap C."/>
            <person name="Arnold A.E."/>
            <person name="Porras-Alfaro A."/>
        </authorList>
    </citation>
    <scope>NUCLEOTIDE SEQUENCE [LARGE SCALE GENOMIC DNA]</scope>
    <source>
        <strain evidence="3 4">AZ0501</strain>
    </source>
</reference>
<feature type="compositionally biased region" description="Acidic residues" evidence="1">
    <location>
        <begin position="48"/>
        <end position="59"/>
    </location>
</feature>
<feature type="compositionally biased region" description="Basic and acidic residues" evidence="1">
    <location>
        <begin position="60"/>
        <end position="75"/>
    </location>
</feature>
<feature type="domain" description="UspA" evidence="2">
    <location>
        <begin position="164"/>
        <end position="300"/>
    </location>
</feature>
<evidence type="ECO:0000256" key="1">
    <source>
        <dbReference type="SAM" id="MobiDB-lite"/>
    </source>
</evidence>
<dbReference type="PANTHER" id="PTHR46100">
    <property type="entry name" value="IMP2'P"/>
    <property type="match status" value="1"/>
</dbReference>
<evidence type="ECO:0000259" key="2">
    <source>
        <dbReference type="Pfam" id="PF00582"/>
    </source>
</evidence>
<name>A0A261XWW5_9FUNG</name>
<dbReference type="Proteomes" id="UP000242875">
    <property type="component" value="Unassembled WGS sequence"/>
</dbReference>
<feature type="region of interest" description="Disordered" evidence="1">
    <location>
        <begin position="1"/>
        <end position="105"/>
    </location>
</feature>
<proteinExistence type="predicted"/>
<feature type="compositionally biased region" description="Low complexity" evidence="1">
    <location>
        <begin position="136"/>
        <end position="149"/>
    </location>
</feature>
<dbReference type="InterPro" id="IPR014729">
    <property type="entry name" value="Rossmann-like_a/b/a_fold"/>
</dbReference>
<feature type="region of interest" description="Disordered" evidence="1">
    <location>
        <begin position="130"/>
        <end position="156"/>
    </location>
</feature>
<accession>A0A261XWW5</accession>
<dbReference type="InterPro" id="IPR006015">
    <property type="entry name" value="Universal_stress_UspA"/>
</dbReference>
<dbReference type="Pfam" id="PF00582">
    <property type="entry name" value="Usp"/>
    <property type="match status" value="1"/>
</dbReference>
<dbReference type="AlphaFoldDB" id="A0A261XWW5"/>
<feature type="compositionally biased region" description="Polar residues" evidence="1">
    <location>
        <begin position="8"/>
        <end position="19"/>
    </location>
</feature>
<protein>
    <recommendedName>
        <fullName evidence="2">UspA domain-containing protein</fullName>
    </recommendedName>
</protein>
<dbReference type="SUPFAM" id="SSF52402">
    <property type="entry name" value="Adenine nucleotide alpha hydrolases-like"/>
    <property type="match status" value="1"/>
</dbReference>
<dbReference type="PRINTS" id="PR01438">
    <property type="entry name" value="UNVRSLSTRESS"/>
</dbReference>
<gene>
    <name evidence="3" type="ORF">BZG36_03229</name>
</gene>
<dbReference type="InterPro" id="IPR006016">
    <property type="entry name" value="UspA"/>
</dbReference>
<sequence>MDLKEAAKQQQKASSNPNTPGEEKGMEIPGIDPDVTPNAIHHNSSQESEGEDDDIEPEDDPKLIEITERNRHIADEFIPQKGTQKSAPSTYEDPTFGEPHWDHSDPSHVVVSFTYGLTKDSTTTFHETLAPAQADSQTSLSPSSAPSSPTREEAEYFPPSRSYLIATDLTPGSVYAVQWACGTLLRNGDTVHIVQVLSNDDDVEKIRHDTATKQLIRTTAEALVVNARHILGDMLLYDITCVVHAIAGRVKDSLTHLIDTLPLTVVIVGSRGLKPLKTFTMGSISTFLVHNSSVPVTVVRWHKQKVGTRHKVSEAHSLSQSVKQGSLKVDELSGASRQHA</sequence>
<dbReference type="CDD" id="cd23659">
    <property type="entry name" value="USP_At3g01520-like"/>
    <property type="match status" value="1"/>
</dbReference>
<dbReference type="EMBL" id="MVBO01000121">
    <property type="protein sequence ID" value="OZJ02840.1"/>
    <property type="molecule type" value="Genomic_DNA"/>
</dbReference>
<evidence type="ECO:0000313" key="4">
    <source>
        <dbReference type="Proteomes" id="UP000242875"/>
    </source>
</evidence>
<comment type="caution">
    <text evidence="3">The sequence shown here is derived from an EMBL/GenBank/DDBJ whole genome shotgun (WGS) entry which is preliminary data.</text>
</comment>
<organism evidence="3 4">
    <name type="scientific">Bifiguratus adelaidae</name>
    <dbReference type="NCBI Taxonomy" id="1938954"/>
    <lineage>
        <taxon>Eukaryota</taxon>
        <taxon>Fungi</taxon>
        <taxon>Fungi incertae sedis</taxon>
        <taxon>Mucoromycota</taxon>
        <taxon>Mucoromycotina</taxon>
        <taxon>Endogonomycetes</taxon>
        <taxon>Endogonales</taxon>
        <taxon>Endogonales incertae sedis</taxon>
        <taxon>Bifiguratus</taxon>
    </lineage>
</organism>
<dbReference type="OrthoDB" id="843225at2759"/>